<evidence type="ECO:0000256" key="5">
    <source>
        <dbReference type="PROSITE-ProRule" id="PRU00808"/>
    </source>
</evidence>
<dbReference type="SUPFAM" id="SSF56235">
    <property type="entry name" value="N-terminal nucleophile aminohydrolases (Ntn hydrolases)"/>
    <property type="match status" value="2"/>
</dbReference>
<evidence type="ECO:0000256" key="4">
    <source>
        <dbReference type="ARBA" id="ARBA00023242"/>
    </source>
</evidence>
<dbReference type="CDD" id="cd03754">
    <property type="entry name" value="proteasome_alpha_type_6"/>
    <property type="match status" value="1"/>
</dbReference>
<dbReference type="GO" id="GO:0005737">
    <property type="term" value="C:cytoplasm"/>
    <property type="evidence" value="ECO:0007669"/>
    <property type="project" value="UniProtKB-SubCell"/>
</dbReference>
<dbReference type="GO" id="GO:0019773">
    <property type="term" value="C:proteasome core complex, alpha-subunit complex"/>
    <property type="evidence" value="ECO:0007669"/>
    <property type="project" value="UniProtKB-UniRule"/>
</dbReference>
<evidence type="ECO:0000259" key="7">
    <source>
        <dbReference type="PROSITE" id="PS00388"/>
    </source>
</evidence>
<dbReference type="EMBL" id="CM031825">
    <property type="protein sequence ID" value="KAG6733255.1"/>
    <property type="molecule type" value="Genomic_DNA"/>
</dbReference>
<dbReference type="GO" id="GO:0005634">
    <property type="term" value="C:nucleus"/>
    <property type="evidence" value="ECO:0007669"/>
    <property type="project" value="UniProtKB-SubCell"/>
</dbReference>
<reference evidence="8" key="1">
    <citation type="submission" date="2021-01" db="EMBL/GenBank/DDBJ databases">
        <authorList>
            <person name="Lovell J.T."/>
            <person name="Bentley N."/>
            <person name="Bhattarai G."/>
            <person name="Jenkins J.W."/>
            <person name="Sreedasyam A."/>
            <person name="Alarcon Y."/>
            <person name="Bock C."/>
            <person name="Boston L."/>
            <person name="Carlson J."/>
            <person name="Cervantes K."/>
            <person name="Clermont K."/>
            <person name="Krom N."/>
            <person name="Kubenka K."/>
            <person name="Mamidi S."/>
            <person name="Mattison C."/>
            <person name="Monteros M."/>
            <person name="Pisani C."/>
            <person name="Plott C."/>
            <person name="Rajasekar S."/>
            <person name="Rhein H.S."/>
            <person name="Rohla C."/>
            <person name="Song M."/>
            <person name="Hilaire R.S."/>
            <person name="Shu S."/>
            <person name="Wells L."/>
            <person name="Wang X."/>
            <person name="Webber J."/>
            <person name="Heerema R.J."/>
            <person name="Klein P."/>
            <person name="Conner P."/>
            <person name="Grauke L."/>
            <person name="Grimwood J."/>
            <person name="Schmutz J."/>
            <person name="Randall J.J."/>
        </authorList>
    </citation>
    <scope>NUCLEOTIDE SEQUENCE</scope>
    <source>
        <tissue evidence="8">Leaf</tissue>
    </source>
</reference>
<evidence type="ECO:0000256" key="3">
    <source>
        <dbReference type="ARBA" id="ARBA00022942"/>
    </source>
</evidence>
<dbReference type="Proteomes" id="UP000811246">
    <property type="component" value="Chromosome 1"/>
</dbReference>
<dbReference type="InterPro" id="IPR050115">
    <property type="entry name" value="Proteasome_alpha"/>
</dbReference>
<evidence type="ECO:0000256" key="6">
    <source>
        <dbReference type="RuleBase" id="RU000551"/>
    </source>
</evidence>
<dbReference type="InterPro" id="IPR000426">
    <property type="entry name" value="Proteasome_asu_N"/>
</dbReference>
<protein>
    <recommendedName>
        <fullName evidence="6">Proteasome subunit alpha type</fullName>
    </recommendedName>
</protein>
<name>A0A922G6D9_CARIL</name>
<keyword evidence="2 6" id="KW-0963">Cytoplasm</keyword>
<dbReference type="AlphaFoldDB" id="A0A922G6D9"/>
<accession>A0A922G6D9</accession>
<gene>
    <name evidence="8" type="ORF">I3842_01G217600</name>
</gene>
<feature type="domain" description="Proteasome alpha-type subunits" evidence="7">
    <location>
        <begin position="9"/>
        <end position="31"/>
    </location>
</feature>
<dbReference type="Pfam" id="PF10584">
    <property type="entry name" value="Proteasome_A_N"/>
    <property type="match status" value="1"/>
</dbReference>
<dbReference type="GO" id="GO:0006511">
    <property type="term" value="P:ubiquitin-dependent protein catabolic process"/>
    <property type="evidence" value="ECO:0007669"/>
    <property type="project" value="InterPro"/>
</dbReference>
<evidence type="ECO:0000256" key="1">
    <source>
        <dbReference type="ARBA" id="ARBA00002000"/>
    </source>
</evidence>
<proteinExistence type="inferred from homology"/>
<comment type="function">
    <text evidence="1">The proteasome is a multicatalytic proteinase complex which is characterized by its ability to cleave peptides with Arg, Phe, Tyr, Leu, and Glu adjacent to the leaving group at neutral or slightly basic pH. The proteasome has an ATP-dependent proteolytic activity.</text>
</comment>
<dbReference type="PROSITE" id="PS51475">
    <property type="entry name" value="PROTEASOME_ALPHA_2"/>
    <property type="match status" value="1"/>
</dbReference>
<keyword evidence="3 5" id="KW-0647">Proteasome</keyword>
<dbReference type="InterPro" id="IPR001353">
    <property type="entry name" value="Proteasome_sua/b"/>
</dbReference>
<dbReference type="OrthoDB" id="431557at2759"/>
<comment type="similarity">
    <text evidence="5 6">Belongs to the peptidase T1A family.</text>
</comment>
<comment type="subcellular location">
    <subcellularLocation>
        <location evidence="6">Cytoplasm</location>
    </subcellularLocation>
    <subcellularLocation>
        <location evidence="6">Nucleus</location>
    </subcellularLocation>
</comment>
<dbReference type="SMART" id="SM00948">
    <property type="entry name" value="Proteasome_A_N"/>
    <property type="match status" value="1"/>
</dbReference>
<dbReference type="Pfam" id="PF00227">
    <property type="entry name" value="Proteasome"/>
    <property type="match status" value="2"/>
</dbReference>
<dbReference type="Gene3D" id="3.60.20.10">
    <property type="entry name" value="Glutamine Phosphoribosylpyrophosphate, subunit 1, domain 1"/>
    <property type="match status" value="1"/>
</dbReference>
<keyword evidence="4 6" id="KW-0539">Nucleus</keyword>
<dbReference type="InterPro" id="IPR023332">
    <property type="entry name" value="Proteasome_alpha-type"/>
</dbReference>
<organism evidence="8 9">
    <name type="scientific">Carya illinoinensis</name>
    <name type="common">Pecan</name>
    <dbReference type="NCBI Taxonomy" id="32201"/>
    <lineage>
        <taxon>Eukaryota</taxon>
        <taxon>Viridiplantae</taxon>
        <taxon>Streptophyta</taxon>
        <taxon>Embryophyta</taxon>
        <taxon>Tracheophyta</taxon>
        <taxon>Spermatophyta</taxon>
        <taxon>Magnoliopsida</taxon>
        <taxon>eudicotyledons</taxon>
        <taxon>Gunneridae</taxon>
        <taxon>Pentapetalae</taxon>
        <taxon>rosids</taxon>
        <taxon>fabids</taxon>
        <taxon>Fagales</taxon>
        <taxon>Juglandaceae</taxon>
        <taxon>Carya</taxon>
    </lineage>
</organism>
<dbReference type="InterPro" id="IPR029055">
    <property type="entry name" value="Ntn_hydrolases_N"/>
</dbReference>
<sequence>MSRGSGGGYDRHITIFSPEGRLFQVEYAFKAVKAAGITSIGVRGKDSVCVVTQKKVPDKLLDQTSVSHLFPITKYLGLLATGMTADARTLVQQARNEAAEFRFRYGYEMPVDVLAKWIADKSQVYTQHAYMRPLGVGLLLAFSLAVKEFLFYGCVIYLCFIIDFFLPPLIFCLCLEVAMVLGIDDEFGPRLYKCDPAGHFFGHKATSAGLKEQEAINFLEKKMKNDPAFTYEETVQTAISALQSVLQEDFKANEIEVGVVRQENPVFRVLSMEEIDEHLTAISERD</sequence>
<evidence type="ECO:0000313" key="9">
    <source>
        <dbReference type="Proteomes" id="UP000811246"/>
    </source>
</evidence>
<dbReference type="InterPro" id="IPR034642">
    <property type="entry name" value="Proteasome_subunit_alpha6"/>
</dbReference>
<comment type="subunit">
    <text evidence="6">The 20S proteasome core is composed of 28 subunits that are arranged in four stacked rings, resulting in a barrel-shaped structure. The two end rings are each formed by seven alpha subunits, and the two central rings are each formed by seven beta subunits.</text>
</comment>
<evidence type="ECO:0000313" key="8">
    <source>
        <dbReference type="EMBL" id="KAG6733255.1"/>
    </source>
</evidence>
<evidence type="ECO:0000256" key="2">
    <source>
        <dbReference type="ARBA" id="ARBA00022490"/>
    </source>
</evidence>
<dbReference type="PROSITE" id="PS00388">
    <property type="entry name" value="PROTEASOME_ALPHA_1"/>
    <property type="match status" value="1"/>
</dbReference>
<comment type="caution">
    <text evidence="8">The sequence shown here is derived from an EMBL/GenBank/DDBJ whole genome shotgun (WGS) entry which is preliminary data.</text>
</comment>
<dbReference type="PANTHER" id="PTHR11599">
    <property type="entry name" value="PROTEASOME SUBUNIT ALPHA/BETA"/>
    <property type="match status" value="1"/>
</dbReference>